<keyword evidence="2" id="KW-0805">Transcription regulation</keyword>
<evidence type="ECO:0000259" key="6">
    <source>
        <dbReference type="SMART" id="SM00421"/>
    </source>
</evidence>
<evidence type="ECO:0000313" key="8">
    <source>
        <dbReference type="Proteomes" id="UP000805614"/>
    </source>
</evidence>
<dbReference type="PANTHER" id="PTHR43133">
    <property type="entry name" value="RNA POLYMERASE ECF-TYPE SIGMA FACTO"/>
    <property type="match status" value="1"/>
</dbReference>
<evidence type="ECO:0000256" key="3">
    <source>
        <dbReference type="ARBA" id="ARBA00023082"/>
    </source>
</evidence>
<dbReference type="RefSeq" id="WP_187246765.1">
    <property type="nucleotide sequence ID" value="NZ_BAAAOK010000006.1"/>
</dbReference>
<dbReference type="InterPro" id="IPR000792">
    <property type="entry name" value="Tscrpt_reg_LuxR_C"/>
</dbReference>
<dbReference type="InterPro" id="IPR014325">
    <property type="entry name" value="RNA_pol_sigma-E_actinobac"/>
</dbReference>
<evidence type="ECO:0000313" key="7">
    <source>
        <dbReference type="EMBL" id="MBC6469723.1"/>
    </source>
</evidence>
<reference evidence="7 8" key="1">
    <citation type="submission" date="2020-06" db="EMBL/GenBank/DDBJ databases">
        <title>Actinomadura xiongansis sp. nov., isolated from soil of Baiyangdian.</title>
        <authorList>
            <person name="Zhang X."/>
        </authorList>
    </citation>
    <scope>NUCLEOTIDE SEQUENCE [LARGE SCALE GENOMIC DNA]</scope>
    <source>
        <strain evidence="7 8">HBUM206468</strain>
    </source>
</reference>
<comment type="similarity">
    <text evidence="1">Belongs to the sigma-70 factor family. ECF subfamily.</text>
</comment>
<keyword evidence="3" id="KW-0731">Sigma factor</keyword>
<evidence type="ECO:0000256" key="4">
    <source>
        <dbReference type="ARBA" id="ARBA00023125"/>
    </source>
</evidence>
<dbReference type="SUPFAM" id="SSF88659">
    <property type="entry name" value="Sigma3 and sigma4 domains of RNA polymerase sigma factors"/>
    <property type="match status" value="1"/>
</dbReference>
<dbReference type="InterPro" id="IPR013324">
    <property type="entry name" value="RNA_pol_sigma_r3/r4-like"/>
</dbReference>
<feature type="domain" description="HTH luxR-type" evidence="6">
    <location>
        <begin position="108"/>
        <end position="166"/>
    </location>
</feature>
<keyword evidence="4" id="KW-0238">DNA-binding</keyword>
<dbReference type="InterPro" id="IPR007630">
    <property type="entry name" value="RNA_pol_sigma70_r4"/>
</dbReference>
<accession>A0ABR7LZC2</accession>
<dbReference type="EMBL" id="JABVEC010000030">
    <property type="protein sequence ID" value="MBC6469723.1"/>
    <property type="molecule type" value="Genomic_DNA"/>
</dbReference>
<protein>
    <submittedName>
        <fullName evidence="7">SigE family RNA polymerase sigma factor</fullName>
    </submittedName>
</protein>
<gene>
    <name evidence="7" type="ORF">HKK74_30155</name>
</gene>
<dbReference type="InterPro" id="IPR039425">
    <property type="entry name" value="RNA_pol_sigma-70-like"/>
</dbReference>
<evidence type="ECO:0000256" key="5">
    <source>
        <dbReference type="ARBA" id="ARBA00023163"/>
    </source>
</evidence>
<proteinExistence type="inferred from homology"/>
<dbReference type="Gene3D" id="1.10.1740.10">
    <property type="match status" value="1"/>
</dbReference>
<dbReference type="InterPro" id="IPR007627">
    <property type="entry name" value="RNA_pol_sigma70_r2"/>
</dbReference>
<organism evidence="7 8">
    <name type="scientific">Actinomadura alba</name>
    <dbReference type="NCBI Taxonomy" id="406431"/>
    <lineage>
        <taxon>Bacteria</taxon>
        <taxon>Bacillati</taxon>
        <taxon>Actinomycetota</taxon>
        <taxon>Actinomycetes</taxon>
        <taxon>Streptosporangiales</taxon>
        <taxon>Thermomonosporaceae</taxon>
        <taxon>Actinomadura</taxon>
    </lineage>
</organism>
<dbReference type="InterPro" id="IPR013325">
    <property type="entry name" value="RNA_pol_sigma_r2"/>
</dbReference>
<dbReference type="InterPro" id="IPR014284">
    <property type="entry name" value="RNA_pol_sigma-70_dom"/>
</dbReference>
<name>A0ABR7LZC2_9ACTN</name>
<dbReference type="InterPro" id="IPR036388">
    <property type="entry name" value="WH-like_DNA-bd_sf"/>
</dbReference>
<evidence type="ECO:0000256" key="2">
    <source>
        <dbReference type="ARBA" id="ARBA00023015"/>
    </source>
</evidence>
<evidence type="ECO:0000256" key="1">
    <source>
        <dbReference type="ARBA" id="ARBA00010641"/>
    </source>
</evidence>
<dbReference type="Proteomes" id="UP000805614">
    <property type="component" value="Unassembled WGS sequence"/>
</dbReference>
<dbReference type="Pfam" id="PF04542">
    <property type="entry name" value="Sigma70_r2"/>
    <property type="match status" value="1"/>
</dbReference>
<comment type="caution">
    <text evidence="7">The sequence shown here is derived from an EMBL/GenBank/DDBJ whole genome shotgun (WGS) entry which is preliminary data.</text>
</comment>
<dbReference type="CDD" id="cd06171">
    <property type="entry name" value="Sigma70_r4"/>
    <property type="match status" value="1"/>
</dbReference>
<dbReference type="PANTHER" id="PTHR43133:SF50">
    <property type="entry name" value="ECF RNA POLYMERASE SIGMA FACTOR SIGM"/>
    <property type="match status" value="1"/>
</dbReference>
<dbReference type="Gene3D" id="1.10.10.10">
    <property type="entry name" value="Winged helix-like DNA-binding domain superfamily/Winged helix DNA-binding domain"/>
    <property type="match status" value="1"/>
</dbReference>
<keyword evidence="8" id="KW-1185">Reference proteome</keyword>
<dbReference type="SMART" id="SM00421">
    <property type="entry name" value="HTH_LUXR"/>
    <property type="match status" value="1"/>
</dbReference>
<sequence length="168" mass="19309">MDDAVSFEEFVTTRAQSLLRYGYVLTGDPDDAADLLQEGLVRLRSAWPRVLNKSDPEGYVRTTMARLHVSIWRKRRRERLMGSPPEREYTDGGLARVEDHDPTLWRDLAALPRRQRAVVVLRYYECLTDEEIATILGISRGTVRSQAARALDKLRVDRQRPAVTGRSR</sequence>
<dbReference type="SUPFAM" id="SSF88946">
    <property type="entry name" value="Sigma2 domain of RNA polymerase sigma factors"/>
    <property type="match status" value="1"/>
</dbReference>
<dbReference type="NCBIfam" id="TIGR02937">
    <property type="entry name" value="sigma70-ECF"/>
    <property type="match status" value="1"/>
</dbReference>
<dbReference type="NCBIfam" id="TIGR02983">
    <property type="entry name" value="SigE-fam_strep"/>
    <property type="match status" value="1"/>
</dbReference>
<dbReference type="Pfam" id="PF04545">
    <property type="entry name" value="Sigma70_r4"/>
    <property type="match status" value="1"/>
</dbReference>
<keyword evidence="5" id="KW-0804">Transcription</keyword>